<feature type="non-terminal residue" evidence="2">
    <location>
        <position position="1"/>
    </location>
</feature>
<dbReference type="InterPro" id="IPR000421">
    <property type="entry name" value="FA58C"/>
</dbReference>
<name>A0A382DVL9_9ZZZZ</name>
<accession>A0A382DVL9</accession>
<dbReference type="AlphaFoldDB" id="A0A382DVL9"/>
<reference evidence="2" key="1">
    <citation type="submission" date="2018-05" db="EMBL/GenBank/DDBJ databases">
        <authorList>
            <person name="Lanie J.A."/>
            <person name="Ng W.-L."/>
            <person name="Kazmierczak K.M."/>
            <person name="Andrzejewski T.M."/>
            <person name="Davidsen T.M."/>
            <person name="Wayne K.J."/>
            <person name="Tettelin H."/>
            <person name="Glass J.I."/>
            <person name="Rusch D."/>
            <person name="Podicherti R."/>
            <person name="Tsui H.-C.T."/>
            <person name="Winkler M.E."/>
        </authorList>
    </citation>
    <scope>NUCLEOTIDE SEQUENCE</scope>
</reference>
<sequence>GREYVVEATGDLKEWKPVQTLQGTSERIWFTPEQEPKATNRYFRVRIE</sequence>
<organism evidence="2">
    <name type="scientific">marine metagenome</name>
    <dbReference type="NCBI Taxonomy" id="408172"/>
    <lineage>
        <taxon>unclassified sequences</taxon>
        <taxon>metagenomes</taxon>
        <taxon>ecological metagenomes</taxon>
    </lineage>
</organism>
<proteinExistence type="predicted"/>
<feature type="domain" description="F5/8 type C" evidence="1">
    <location>
        <begin position="1"/>
        <end position="48"/>
    </location>
</feature>
<evidence type="ECO:0000313" key="2">
    <source>
        <dbReference type="EMBL" id="SVB41974.1"/>
    </source>
</evidence>
<gene>
    <name evidence="2" type="ORF">METZ01_LOCUS194828</name>
</gene>
<protein>
    <recommendedName>
        <fullName evidence="1">F5/8 type C domain-containing protein</fullName>
    </recommendedName>
</protein>
<evidence type="ECO:0000259" key="1">
    <source>
        <dbReference type="PROSITE" id="PS50022"/>
    </source>
</evidence>
<dbReference type="EMBL" id="UINC01041130">
    <property type="protein sequence ID" value="SVB41974.1"/>
    <property type="molecule type" value="Genomic_DNA"/>
</dbReference>
<dbReference type="PROSITE" id="PS50022">
    <property type="entry name" value="FA58C_3"/>
    <property type="match status" value="1"/>
</dbReference>